<sequence>MSLPLRTYTKYLTANVTAVQAATAVPFDVSYIAYITNDSATETVSLSFNAADSGAGRFLKLLPGESISDIPLRVKSLHVWTGTSGSASIRALGVY</sequence>
<evidence type="ECO:0000313" key="2">
    <source>
        <dbReference type="Proteomes" id="UP000259030"/>
    </source>
</evidence>
<proteinExistence type="predicted"/>
<dbReference type="EMBL" id="CP021083">
    <property type="protein sequence ID" value="ASN82947.1"/>
    <property type="molecule type" value="Genomic_DNA"/>
</dbReference>
<protein>
    <submittedName>
        <fullName evidence="1">Uncharacterized protein</fullName>
    </submittedName>
</protein>
<name>A0A221T208_9DEIO</name>
<evidence type="ECO:0000313" key="1">
    <source>
        <dbReference type="EMBL" id="ASN82947.1"/>
    </source>
</evidence>
<dbReference type="KEGG" id="dfc:DFI_17320"/>
<reference evidence="1 2" key="1">
    <citation type="submission" date="2017-05" db="EMBL/GenBank/DDBJ databases">
        <title>The complete genome sequence of Deinococcus ficus isolated from the rhizosphere of the Ficus religiosa L. in Taiwan.</title>
        <authorList>
            <person name="Wu K.-M."/>
            <person name="Liao T.-L."/>
            <person name="Liu Y.-M."/>
            <person name="Young C.-C."/>
            <person name="Tsai S.-F."/>
        </authorList>
    </citation>
    <scope>NUCLEOTIDE SEQUENCE [LARGE SCALE GENOMIC DNA]</scope>
    <source>
        <strain evidence="1 2">CC-FR2-10</strain>
        <plasmid evidence="2">pdfi2</plasmid>
    </source>
</reference>
<keyword evidence="2" id="KW-1185">Reference proteome</keyword>
<dbReference type="AlphaFoldDB" id="A0A221T208"/>
<keyword evidence="1" id="KW-0614">Plasmid</keyword>
<dbReference type="Proteomes" id="UP000259030">
    <property type="component" value="Plasmid pDFI2"/>
</dbReference>
<dbReference type="RefSeq" id="WP_027462403.1">
    <property type="nucleotide sequence ID" value="NZ_CP021083.1"/>
</dbReference>
<gene>
    <name evidence="1" type="ORF">DFI_17320</name>
</gene>
<geneLocation type="plasmid" evidence="2">
    <name>pdfi2</name>
</geneLocation>
<organism evidence="1 2">
    <name type="scientific">Deinococcus ficus</name>
    <dbReference type="NCBI Taxonomy" id="317577"/>
    <lineage>
        <taxon>Bacteria</taxon>
        <taxon>Thermotogati</taxon>
        <taxon>Deinococcota</taxon>
        <taxon>Deinococci</taxon>
        <taxon>Deinococcales</taxon>
        <taxon>Deinococcaceae</taxon>
        <taxon>Deinococcus</taxon>
    </lineage>
</organism>
<accession>A0A221T208</accession>